<evidence type="ECO:0000256" key="5">
    <source>
        <dbReference type="ARBA" id="ARBA00023136"/>
    </source>
</evidence>
<proteinExistence type="predicted"/>
<sequence>MGDFTIMDGVVVAVVSVLVVFLVLIGLQLVINLFKFFSGKNHDLQMKMSKEDIKEERNNQPDQTPFIDLPVNEELKTVAALTALILANNDRQDKQYRIISIKRIR</sequence>
<dbReference type="GO" id="GO:0015081">
    <property type="term" value="F:sodium ion transmembrane transporter activity"/>
    <property type="evidence" value="ECO:0007669"/>
    <property type="project" value="InterPro"/>
</dbReference>
<name>A0A1I5YHY6_9LACT</name>
<evidence type="ECO:0000256" key="2">
    <source>
        <dbReference type="ARBA" id="ARBA00022475"/>
    </source>
</evidence>
<dbReference type="InterPro" id="IPR005899">
    <property type="entry name" value="Na_pump_deCOase"/>
</dbReference>
<feature type="transmembrane region" description="Helical" evidence="6">
    <location>
        <begin position="12"/>
        <end position="37"/>
    </location>
</feature>
<dbReference type="OrthoDB" id="2157352at2"/>
<keyword evidence="8" id="KW-1185">Reference proteome</keyword>
<organism evidence="7 8">
    <name type="scientific">Desemzia incerta</name>
    <dbReference type="NCBI Taxonomy" id="82801"/>
    <lineage>
        <taxon>Bacteria</taxon>
        <taxon>Bacillati</taxon>
        <taxon>Bacillota</taxon>
        <taxon>Bacilli</taxon>
        <taxon>Lactobacillales</taxon>
        <taxon>Carnobacteriaceae</taxon>
        <taxon>Desemzia</taxon>
    </lineage>
</organism>
<keyword evidence="2" id="KW-1003">Cell membrane</keyword>
<keyword evidence="4 6" id="KW-1133">Transmembrane helix</keyword>
<dbReference type="STRING" id="82801.SAMN04488506_2032"/>
<protein>
    <submittedName>
        <fullName evidence="7">Oxaloacetate decarboxylase, gamma chain</fullName>
    </submittedName>
</protein>
<dbReference type="GO" id="GO:0005886">
    <property type="term" value="C:plasma membrane"/>
    <property type="evidence" value="ECO:0007669"/>
    <property type="project" value="UniProtKB-SubCell"/>
</dbReference>
<keyword evidence="3 6" id="KW-0812">Transmembrane</keyword>
<gene>
    <name evidence="7" type="ORF">SAMN04488506_2032</name>
</gene>
<dbReference type="Proteomes" id="UP000199136">
    <property type="component" value="Unassembled WGS sequence"/>
</dbReference>
<dbReference type="Pfam" id="PF04277">
    <property type="entry name" value="OAD_gamma"/>
    <property type="match status" value="1"/>
</dbReference>
<evidence type="ECO:0000256" key="1">
    <source>
        <dbReference type="ARBA" id="ARBA00004236"/>
    </source>
</evidence>
<comment type="subcellular location">
    <subcellularLocation>
        <location evidence="1">Cell membrane</location>
    </subcellularLocation>
</comment>
<evidence type="ECO:0000256" key="4">
    <source>
        <dbReference type="ARBA" id="ARBA00022989"/>
    </source>
</evidence>
<dbReference type="AlphaFoldDB" id="A0A1I5YHY6"/>
<accession>A0A1I5YHY6</accession>
<keyword evidence="5 6" id="KW-0472">Membrane</keyword>
<evidence type="ECO:0000313" key="7">
    <source>
        <dbReference type="EMBL" id="SFQ43823.1"/>
    </source>
</evidence>
<reference evidence="7 8" key="1">
    <citation type="submission" date="2016-10" db="EMBL/GenBank/DDBJ databases">
        <authorList>
            <person name="de Groot N.N."/>
        </authorList>
    </citation>
    <scope>NUCLEOTIDE SEQUENCE [LARGE SCALE GENOMIC DNA]</scope>
    <source>
        <strain evidence="7 8">DSM 20581</strain>
    </source>
</reference>
<dbReference type="RefSeq" id="WP_092481047.1">
    <property type="nucleotide sequence ID" value="NZ_JBEMAA010000002.1"/>
</dbReference>
<evidence type="ECO:0000256" key="6">
    <source>
        <dbReference type="SAM" id="Phobius"/>
    </source>
</evidence>
<evidence type="ECO:0000313" key="8">
    <source>
        <dbReference type="Proteomes" id="UP000199136"/>
    </source>
</evidence>
<dbReference type="GO" id="GO:0036376">
    <property type="term" value="P:sodium ion export across plasma membrane"/>
    <property type="evidence" value="ECO:0007669"/>
    <property type="project" value="InterPro"/>
</dbReference>
<evidence type="ECO:0000256" key="3">
    <source>
        <dbReference type="ARBA" id="ARBA00022692"/>
    </source>
</evidence>
<dbReference type="EMBL" id="FOXW01000008">
    <property type="protein sequence ID" value="SFQ43823.1"/>
    <property type="molecule type" value="Genomic_DNA"/>
</dbReference>